<dbReference type="EMBL" id="VSSQ01042825">
    <property type="protein sequence ID" value="MPM96444.1"/>
    <property type="molecule type" value="Genomic_DNA"/>
</dbReference>
<accession>A0A645E3S5</accession>
<reference evidence="1" key="1">
    <citation type="submission" date="2019-08" db="EMBL/GenBank/DDBJ databases">
        <authorList>
            <person name="Kucharzyk K."/>
            <person name="Murdoch R.W."/>
            <person name="Higgins S."/>
            <person name="Loffler F."/>
        </authorList>
    </citation>
    <scope>NUCLEOTIDE SEQUENCE</scope>
</reference>
<comment type="caution">
    <text evidence="1">The sequence shown here is derived from an EMBL/GenBank/DDBJ whole genome shotgun (WGS) entry which is preliminary data.</text>
</comment>
<evidence type="ECO:0000313" key="1">
    <source>
        <dbReference type="EMBL" id="MPM96444.1"/>
    </source>
</evidence>
<name>A0A645E3S5_9ZZZZ</name>
<protein>
    <submittedName>
        <fullName evidence="1">Uncharacterized protein</fullName>
    </submittedName>
</protein>
<proteinExistence type="predicted"/>
<gene>
    <name evidence="1" type="ORF">SDC9_143607</name>
</gene>
<organism evidence="1">
    <name type="scientific">bioreactor metagenome</name>
    <dbReference type="NCBI Taxonomy" id="1076179"/>
    <lineage>
        <taxon>unclassified sequences</taxon>
        <taxon>metagenomes</taxon>
        <taxon>ecological metagenomes</taxon>
    </lineage>
</organism>
<sequence>MNCNGFYGRLISTGVKNGYCIGRRLFRGNYYLVAVAKFVIPDKIKRAIPTGETNGQGGHFAGFSTNNGVAAEIYGHGINICDIDCC</sequence>
<dbReference type="AlphaFoldDB" id="A0A645E3S5"/>